<feature type="transmembrane region" description="Helical" evidence="6">
    <location>
        <begin position="45"/>
        <end position="65"/>
    </location>
</feature>
<keyword evidence="3 6" id="KW-0812">Transmembrane</keyword>
<accession>A0A2H0DZV7</accession>
<evidence type="ECO:0000259" key="7">
    <source>
        <dbReference type="Pfam" id="PF04138"/>
    </source>
</evidence>
<feature type="transmembrane region" description="Helical" evidence="6">
    <location>
        <begin position="21"/>
        <end position="39"/>
    </location>
</feature>
<evidence type="ECO:0000313" key="9">
    <source>
        <dbReference type="Proteomes" id="UP000231143"/>
    </source>
</evidence>
<feature type="domain" description="GtrA/DPMS transmembrane" evidence="7">
    <location>
        <begin position="20"/>
        <end position="136"/>
    </location>
</feature>
<gene>
    <name evidence="8" type="ORF">COW81_00315</name>
</gene>
<comment type="caution">
    <text evidence="8">The sequence shown here is derived from an EMBL/GenBank/DDBJ whole genome shotgun (WGS) entry which is preliminary data.</text>
</comment>
<proteinExistence type="inferred from homology"/>
<keyword evidence="5 6" id="KW-0472">Membrane</keyword>
<dbReference type="Pfam" id="PF04138">
    <property type="entry name" value="GtrA_DPMS_TM"/>
    <property type="match status" value="1"/>
</dbReference>
<feature type="transmembrane region" description="Helical" evidence="6">
    <location>
        <begin position="111"/>
        <end position="131"/>
    </location>
</feature>
<evidence type="ECO:0000256" key="1">
    <source>
        <dbReference type="ARBA" id="ARBA00004141"/>
    </source>
</evidence>
<name>A0A2H0DZV7_9BACT</name>
<sequence>MLKTIFEKGIDIWGKYRAVRYLFSGGTGFVVNVGLLYLLTDFVGLWYGISGAIAFVISITVSFFLHRTVTFDYDKHGTAHGQYAGFFGVSLFNLLINEGILIFSVEVLGLWYVLGQALGSIIVAILGYFIYRHVIFREKRTTEDRGE</sequence>
<keyword evidence="4 6" id="KW-1133">Transmembrane helix</keyword>
<reference evidence="8 9" key="1">
    <citation type="submission" date="2017-09" db="EMBL/GenBank/DDBJ databases">
        <title>Depth-based differentiation of microbial function through sediment-hosted aquifers and enrichment of novel symbionts in the deep terrestrial subsurface.</title>
        <authorList>
            <person name="Probst A.J."/>
            <person name="Ladd B."/>
            <person name="Jarett J.K."/>
            <person name="Geller-Mcgrath D.E."/>
            <person name="Sieber C.M."/>
            <person name="Emerson J.B."/>
            <person name="Anantharaman K."/>
            <person name="Thomas B.C."/>
            <person name="Malmstrom R."/>
            <person name="Stieglmeier M."/>
            <person name="Klingl A."/>
            <person name="Woyke T."/>
            <person name="Ryan C.M."/>
            <person name="Banfield J.F."/>
        </authorList>
    </citation>
    <scope>NUCLEOTIDE SEQUENCE [LARGE SCALE GENOMIC DNA]</scope>
    <source>
        <strain evidence="8">CG22_combo_CG10-13_8_21_14_all_36_13</strain>
    </source>
</reference>
<evidence type="ECO:0000256" key="2">
    <source>
        <dbReference type="ARBA" id="ARBA00009399"/>
    </source>
</evidence>
<dbReference type="PANTHER" id="PTHR38459:SF1">
    <property type="entry name" value="PROPHAGE BACTOPRENOL-LINKED GLUCOSE TRANSLOCASE HOMOLOG"/>
    <property type="match status" value="1"/>
</dbReference>
<dbReference type="InterPro" id="IPR051401">
    <property type="entry name" value="GtrA_CellWall_Glycosyl"/>
</dbReference>
<dbReference type="InterPro" id="IPR007267">
    <property type="entry name" value="GtrA_DPMS_TM"/>
</dbReference>
<evidence type="ECO:0000256" key="4">
    <source>
        <dbReference type="ARBA" id="ARBA00022989"/>
    </source>
</evidence>
<evidence type="ECO:0000313" key="8">
    <source>
        <dbReference type="EMBL" id="PIP87418.1"/>
    </source>
</evidence>
<dbReference type="AlphaFoldDB" id="A0A2H0DZV7"/>
<comment type="similarity">
    <text evidence="2">Belongs to the GtrA family.</text>
</comment>
<organism evidence="8 9">
    <name type="scientific">Candidatus Campbellbacteria bacterium CG22_combo_CG10-13_8_21_14_all_36_13</name>
    <dbReference type="NCBI Taxonomy" id="1974529"/>
    <lineage>
        <taxon>Bacteria</taxon>
        <taxon>Candidatus Campbelliibacteriota</taxon>
    </lineage>
</organism>
<dbReference type="PANTHER" id="PTHR38459">
    <property type="entry name" value="PROPHAGE BACTOPRENOL-LINKED GLUCOSE TRANSLOCASE HOMOLOG"/>
    <property type="match status" value="1"/>
</dbReference>
<dbReference type="GO" id="GO:0000271">
    <property type="term" value="P:polysaccharide biosynthetic process"/>
    <property type="evidence" value="ECO:0007669"/>
    <property type="project" value="InterPro"/>
</dbReference>
<dbReference type="GO" id="GO:0005886">
    <property type="term" value="C:plasma membrane"/>
    <property type="evidence" value="ECO:0007669"/>
    <property type="project" value="TreeGrafter"/>
</dbReference>
<evidence type="ECO:0000256" key="3">
    <source>
        <dbReference type="ARBA" id="ARBA00022692"/>
    </source>
</evidence>
<feature type="transmembrane region" description="Helical" evidence="6">
    <location>
        <begin position="86"/>
        <end position="105"/>
    </location>
</feature>
<protein>
    <recommendedName>
        <fullName evidence="7">GtrA/DPMS transmembrane domain-containing protein</fullName>
    </recommendedName>
</protein>
<dbReference type="Proteomes" id="UP000231143">
    <property type="component" value="Unassembled WGS sequence"/>
</dbReference>
<evidence type="ECO:0000256" key="5">
    <source>
        <dbReference type="ARBA" id="ARBA00023136"/>
    </source>
</evidence>
<dbReference type="EMBL" id="PCTT01000005">
    <property type="protein sequence ID" value="PIP87418.1"/>
    <property type="molecule type" value="Genomic_DNA"/>
</dbReference>
<evidence type="ECO:0000256" key="6">
    <source>
        <dbReference type="SAM" id="Phobius"/>
    </source>
</evidence>
<comment type="subcellular location">
    <subcellularLocation>
        <location evidence="1">Membrane</location>
        <topology evidence="1">Multi-pass membrane protein</topology>
    </subcellularLocation>
</comment>